<evidence type="ECO:0000313" key="3">
    <source>
        <dbReference type="Proteomes" id="UP000800035"/>
    </source>
</evidence>
<proteinExistence type="predicted"/>
<name>A0A6A5TJ20_9PLEO</name>
<feature type="region of interest" description="Disordered" evidence="1">
    <location>
        <begin position="1"/>
        <end position="26"/>
    </location>
</feature>
<evidence type="ECO:0000313" key="2">
    <source>
        <dbReference type="EMBL" id="KAF1950806.1"/>
    </source>
</evidence>
<reference evidence="2" key="1">
    <citation type="journal article" date="2020" name="Stud. Mycol.">
        <title>101 Dothideomycetes genomes: a test case for predicting lifestyles and emergence of pathogens.</title>
        <authorList>
            <person name="Haridas S."/>
            <person name="Albert R."/>
            <person name="Binder M."/>
            <person name="Bloem J."/>
            <person name="Labutti K."/>
            <person name="Salamov A."/>
            <person name="Andreopoulos B."/>
            <person name="Baker S."/>
            <person name="Barry K."/>
            <person name="Bills G."/>
            <person name="Bluhm B."/>
            <person name="Cannon C."/>
            <person name="Castanera R."/>
            <person name="Culley D."/>
            <person name="Daum C."/>
            <person name="Ezra D."/>
            <person name="Gonzalez J."/>
            <person name="Henrissat B."/>
            <person name="Kuo A."/>
            <person name="Liang C."/>
            <person name="Lipzen A."/>
            <person name="Lutzoni F."/>
            <person name="Magnuson J."/>
            <person name="Mondo S."/>
            <person name="Nolan M."/>
            <person name="Ohm R."/>
            <person name="Pangilinan J."/>
            <person name="Park H.-J."/>
            <person name="Ramirez L."/>
            <person name="Alfaro M."/>
            <person name="Sun H."/>
            <person name="Tritt A."/>
            <person name="Yoshinaga Y."/>
            <person name="Zwiers L.-H."/>
            <person name="Turgeon B."/>
            <person name="Goodwin S."/>
            <person name="Spatafora J."/>
            <person name="Crous P."/>
            <person name="Grigoriev I."/>
        </authorList>
    </citation>
    <scope>NUCLEOTIDE SEQUENCE</scope>
    <source>
        <strain evidence="2">CBS 675.92</strain>
    </source>
</reference>
<gene>
    <name evidence="2" type="ORF">CC80DRAFT_222984</name>
</gene>
<protein>
    <submittedName>
        <fullName evidence="2">Uncharacterized protein</fullName>
    </submittedName>
</protein>
<keyword evidence="3" id="KW-1185">Reference proteome</keyword>
<accession>A0A6A5TJ20</accession>
<dbReference type="Proteomes" id="UP000800035">
    <property type="component" value="Unassembled WGS sequence"/>
</dbReference>
<sequence>MEMMPLAAARDKAQSHSDFGEREAPSPCRPAVIIRSKTDVPFTRNGMQYQPIPELVPMTSAWTVLFCGITPSRNNTNRTSASQTLRNLTKSSHHVLSPLRNPSHHPSAQTPAIITHHRHTLQRTPLRIRPGINGDVIRLCAPDSRLSPSPSWQDRT</sequence>
<organism evidence="2 3">
    <name type="scientific">Byssothecium circinans</name>
    <dbReference type="NCBI Taxonomy" id="147558"/>
    <lineage>
        <taxon>Eukaryota</taxon>
        <taxon>Fungi</taxon>
        <taxon>Dikarya</taxon>
        <taxon>Ascomycota</taxon>
        <taxon>Pezizomycotina</taxon>
        <taxon>Dothideomycetes</taxon>
        <taxon>Pleosporomycetidae</taxon>
        <taxon>Pleosporales</taxon>
        <taxon>Massarineae</taxon>
        <taxon>Massarinaceae</taxon>
        <taxon>Byssothecium</taxon>
    </lineage>
</organism>
<feature type="compositionally biased region" description="Basic and acidic residues" evidence="1">
    <location>
        <begin position="9"/>
        <end position="24"/>
    </location>
</feature>
<dbReference type="AlphaFoldDB" id="A0A6A5TJ20"/>
<dbReference type="EMBL" id="ML977022">
    <property type="protein sequence ID" value="KAF1950806.1"/>
    <property type="molecule type" value="Genomic_DNA"/>
</dbReference>
<evidence type="ECO:0000256" key="1">
    <source>
        <dbReference type="SAM" id="MobiDB-lite"/>
    </source>
</evidence>